<evidence type="ECO:0000259" key="4">
    <source>
        <dbReference type="SMART" id="SM00856"/>
    </source>
</evidence>
<feature type="domain" description="Pectinesterase inhibitor" evidence="4">
    <location>
        <begin position="136"/>
        <end position="258"/>
    </location>
</feature>
<proteinExistence type="inferred from homology"/>
<dbReference type="GO" id="GO:0004857">
    <property type="term" value="F:enzyme inhibitor activity"/>
    <property type="evidence" value="ECO:0007669"/>
    <property type="project" value="InterPro"/>
</dbReference>
<dbReference type="InterPro" id="IPR006501">
    <property type="entry name" value="Pectinesterase_inhib_dom"/>
</dbReference>
<dbReference type="InterPro" id="IPR051955">
    <property type="entry name" value="PME_Inhibitor"/>
</dbReference>
<evidence type="ECO:0000313" key="6">
    <source>
        <dbReference type="Proteomes" id="UP000467840"/>
    </source>
</evidence>
<dbReference type="PANTHER" id="PTHR31080:SF296">
    <property type="entry name" value="OS05G0360900 PROTEIN"/>
    <property type="match status" value="1"/>
</dbReference>
<evidence type="ECO:0000256" key="3">
    <source>
        <dbReference type="SAM" id="SignalP"/>
    </source>
</evidence>
<dbReference type="NCBIfam" id="TIGR01614">
    <property type="entry name" value="PME_inhib"/>
    <property type="match status" value="2"/>
</dbReference>
<comment type="caution">
    <text evidence="5">The sequence shown here is derived from an EMBL/GenBank/DDBJ whole genome shotgun (WGS) entry which is preliminary data.</text>
</comment>
<dbReference type="InterPro" id="IPR035513">
    <property type="entry name" value="Invertase/methylesterase_inhib"/>
</dbReference>
<organism evidence="5 6">
    <name type="scientific">Hevea brasiliensis</name>
    <name type="common">Para rubber tree</name>
    <name type="synonym">Siphonia brasiliensis</name>
    <dbReference type="NCBI Taxonomy" id="3981"/>
    <lineage>
        <taxon>Eukaryota</taxon>
        <taxon>Viridiplantae</taxon>
        <taxon>Streptophyta</taxon>
        <taxon>Embryophyta</taxon>
        <taxon>Tracheophyta</taxon>
        <taxon>Spermatophyta</taxon>
        <taxon>Magnoliopsida</taxon>
        <taxon>eudicotyledons</taxon>
        <taxon>Gunneridae</taxon>
        <taxon>Pentapetalae</taxon>
        <taxon>rosids</taxon>
        <taxon>fabids</taxon>
        <taxon>Malpighiales</taxon>
        <taxon>Euphorbiaceae</taxon>
        <taxon>Crotonoideae</taxon>
        <taxon>Micrandreae</taxon>
        <taxon>Hevea</taxon>
    </lineage>
</organism>
<dbReference type="Pfam" id="PF04043">
    <property type="entry name" value="PMEI"/>
    <property type="match status" value="2"/>
</dbReference>
<evidence type="ECO:0000256" key="1">
    <source>
        <dbReference type="ARBA" id="ARBA00022729"/>
    </source>
</evidence>
<accession>A0A6A6N6B1</accession>
<protein>
    <recommendedName>
        <fullName evidence="4">Pectinesterase inhibitor domain-containing protein</fullName>
    </recommendedName>
</protein>
<evidence type="ECO:0000256" key="2">
    <source>
        <dbReference type="ARBA" id="ARBA00038471"/>
    </source>
</evidence>
<dbReference type="PANTHER" id="PTHR31080">
    <property type="entry name" value="PECTINESTERASE INHIBITOR-LIKE"/>
    <property type="match status" value="1"/>
</dbReference>
<keyword evidence="6" id="KW-1185">Reference proteome</keyword>
<gene>
    <name evidence="5" type="ORF">GH714_032360</name>
</gene>
<name>A0A6A6N6B1_HEVBR</name>
<reference evidence="5 6" key="1">
    <citation type="journal article" date="2020" name="Mol. Plant">
        <title>The Chromosome-Based Rubber Tree Genome Provides New Insights into Spurge Genome Evolution and Rubber Biosynthesis.</title>
        <authorList>
            <person name="Liu J."/>
            <person name="Shi C."/>
            <person name="Shi C.C."/>
            <person name="Li W."/>
            <person name="Zhang Q.J."/>
            <person name="Zhang Y."/>
            <person name="Li K."/>
            <person name="Lu H.F."/>
            <person name="Shi C."/>
            <person name="Zhu S.T."/>
            <person name="Xiao Z.Y."/>
            <person name="Nan H."/>
            <person name="Yue Y."/>
            <person name="Zhu X.G."/>
            <person name="Wu Y."/>
            <person name="Hong X.N."/>
            <person name="Fan G.Y."/>
            <person name="Tong Y."/>
            <person name="Zhang D."/>
            <person name="Mao C.L."/>
            <person name="Liu Y.L."/>
            <person name="Hao S.J."/>
            <person name="Liu W.Q."/>
            <person name="Lv M.Q."/>
            <person name="Zhang H.B."/>
            <person name="Liu Y."/>
            <person name="Hu-Tang G.R."/>
            <person name="Wang J.P."/>
            <person name="Wang J.H."/>
            <person name="Sun Y.H."/>
            <person name="Ni S.B."/>
            <person name="Chen W.B."/>
            <person name="Zhang X.C."/>
            <person name="Jiao Y.N."/>
            <person name="Eichler E.E."/>
            <person name="Li G.H."/>
            <person name="Liu X."/>
            <person name="Gao L.Z."/>
        </authorList>
    </citation>
    <scope>NUCLEOTIDE SEQUENCE [LARGE SCALE GENOMIC DNA]</scope>
    <source>
        <strain evidence="6">cv. GT1</strain>
        <tissue evidence="5">Leaf</tissue>
    </source>
</reference>
<keyword evidence="1 3" id="KW-0732">Signal</keyword>
<feature type="chain" id="PRO_5025347775" description="Pectinesterase inhibitor domain-containing protein" evidence="3">
    <location>
        <begin position="20"/>
        <end position="264"/>
    </location>
</feature>
<dbReference type="EMBL" id="JAAGAX010000003">
    <property type="protein sequence ID" value="KAF2320977.1"/>
    <property type="molecule type" value="Genomic_DNA"/>
</dbReference>
<dbReference type="SUPFAM" id="SSF101148">
    <property type="entry name" value="Plant invertase/pectin methylesterase inhibitor"/>
    <property type="match status" value="2"/>
</dbReference>
<dbReference type="Gene3D" id="1.20.140.40">
    <property type="entry name" value="Invertase/pectin methylesterase inhibitor family protein"/>
    <property type="match status" value="2"/>
</dbReference>
<dbReference type="AlphaFoldDB" id="A0A6A6N6B1"/>
<dbReference type="Proteomes" id="UP000467840">
    <property type="component" value="Chromosome 10"/>
</dbReference>
<feature type="domain" description="Pectinesterase inhibitor" evidence="4">
    <location>
        <begin position="18"/>
        <end position="135"/>
    </location>
</feature>
<comment type="similarity">
    <text evidence="2">Belongs to the PMEI family.</text>
</comment>
<evidence type="ECO:0000313" key="5">
    <source>
        <dbReference type="EMBL" id="KAF2320977.1"/>
    </source>
</evidence>
<feature type="signal peptide" evidence="3">
    <location>
        <begin position="1"/>
        <end position="19"/>
    </location>
</feature>
<sequence length="264" mass="27832">MSLPIFFFFVLLAVPTHQASELITQTCDKTSYKDLCNSALGSANAADVHSLAKSALEATTLQGGAVTKKIAELMMSKAADVVQKLTDCSERYNVAMDKIKFATAALEAKVFSDVNVGITTAMTETQSCEDGFKGASPMTADKQRSANAADVHSLAKSALGATTLQGGEVTKKMAELMMGKAADVVQTLTDCSQNYNVAMDKIKFATAALEAKVFNDVKVGITTAMTEAQSCEDGFKGASPMTADNTKFSQLCSISLSIAELAKN</sequence>
<dbReference type="SMART" id="SM00856">
    <property type="entry name" value="PMEI"/>
    <property type="match status" value="2"/>
</dbReference>